<evidence type="ECO:0000313" key="4">
    <source>
        <dbReference type="Proteomes" id="UP000250579"/>
    </source>
</evidence>
<evidence type="ECO:0000313" key="3">
    <source>
        <dbReference type="EMBL" id="AXA66769.1"/>
    </source>
</evidence>
<feature type="chain" id="PRO_5016276988" description="Secreted protein" evidence="2">
    <location>
        <begin position="38"/>
        <end position="78"/>
    </location>
</feature>
<reference evidence="3 4" key="1">
    <citation type="submission" date="2017-06" db="EMBL/GenBank/DDBJ databases">
        <title>Evolution towards high GC content and high-temperature stress adaptation in endophytic Pseudomonas oryzihabitans impacted its plant-growth promoting traits.</title>
        <authorList>
            <person name="Nascimento F.X."/>
        </authorList>
    </citation>
    <scope>NUCLEOTIDE SEQUENCE [LARGE SCALE GENOMIC DNA]</scope>
    <source>
        <strain evidence="3 4">MS8</strain>
    </source>
</reference>
<keyword evidence="2" id="KW-0732">Signal</keyword>
<evidence type="ECO:0000256" key="2">
    <source>
        <dbReference type="SAM" id="SignalP"/>
    </source>
</evidence>
<sequence length="78" mass="8452">METEKMSSSTTERPKMSPIKAVFAATALLIASQVAHAEESTLMQNKLVAENHKAIQAEKRSEATASNSSQTVEQKKSC</sequence>
<evidence type="ECO:0000256" key="1">
    <source>
        <dbReference type="SAM" id="MobiDB-lite"/>
    </source>
</evidence>
<accession>A0A2Z5A9J1</accession>
<organism evidence="3 4">
    <name type="scientific">Pseudomonas oryzihabitans</name>
    <dbReference type="NCBI Taxonomy" id="47885"/>
    <lineage>
        <taxon>Bacteria</taxon>
        <taxon>Pseudomonadati</taxon>
        <taxon>Pseudomonadota</taxon>
        <taxon>Gammaproteobacteria</taxon>
        <taxon>Pseudomonadales</taxon>
        <taxon>Pseudomonadaceae</taxon>
        <taxon>Pseudomonas</taxon>
    </lineage>
</organism>
<gene>
    <name evidence="3" type="ORF">CE139_13380</name>
</gene>
<dbReference type="Proteomes" id="UP000250579">
    <property type="component" value="Chromosome"/>
</dbReference>
<feature type="compositionally biased region" description="Polar residues" evidence="1">
    <location>
        <begin position="63"/>
        <end position="72"/>
    </location>
</feature>
<evidence type="ECO:0008006" key="5">
    <source>
        <dbReference type="Google" id="ProtNLM"/>
    </source>
</evidence>
<feature type="region of interest" description="Disordered" evidence="1">
    <location>
        <begin position="57"/>
        <end position="78"/>
    </location>
</feature>
<protein>
    <recommendedName>
        <fullName evidence="5">Secreted protein</fullName>
    </recommendedName>
</protein>
<proteinExistence type="predicted"/>
<dbReference type="EMBL" id="CP022198">
    <property type="protein sequence ID" value="AXA66769.1"/>
    <property type="molecule type" value="Genomic_DNA"/>
</dbReference>
<dbReference type="AlphaFoldDB" id="A0A2Z5A9J1"/>
<feature type="signal peptide" evidence="2">
    <location>
        <begin position="1"/>
        <end position="37"/>
    </location>
</feature>
<name>A0A2Z5A9J1_9PSED</name>